<reference evidence="1 2" key="1">
    <citation type="journal article" date="2024" name="G3 (Bethesda)">
        <title>Genome assembly of Hibiscus sabdariffa L. provides insights into metabolisms of medicinal natural products.</title>
        <authorList>
            <person name="Kim T."/>
        </authorList>
    </citation>
    <scope>NUCLEOTIDE SEQUENCE [LARGE SCALE GENOMIC DNA]</scope>
    <source>
        <strain evidence="1">TK-2024</strain>
        <tissue evidence="1">Old leaves</tissue>
    </source>
</reference>
<protein>
    <submittedName>
        <fullName evidence="1">Uncharacterized protein</fullName>
    </submittedName>
</protein>
<evidence type="ECO:0000313" key="2">
    <source>
        <dbReference type="Proteomes" id="UP001396334"/>
    </source>
</evidence>
<proteinExistence type="predicted"/>
<accession>A0ABR2Q078</accession>
<comment type="caution">
    <text evidence="1">The sequence shown here is derived from an EMBL/GenBank/DDBJ whole genome shotgun (WGS) entry which is preliminary data.</text>
</comment>
<organism evidence="1 2">
    <name type="scientific">Hibiscus sabdariffa</name>
    <name type="common">roselle</name>
    <dbReference type="NCBI Taxonomy" id="183260"/>
    <lineage>
        <taxon>Eukaryota</taxon>
        <taxon>Viridiplantae</taxon>
        <taxon>Streptophyta</taxon>
        <taxon>Embryophyta</taxon>
        <taxon>Tracheophyta</taxon>
        <taxon>Spermatophyta</taxon>
        <taxon>Magnoliopsida</taxon>
        <taxon>eudicotyledons</taxon>
        <taxon>Gunneridae</taxon>
        <taxon>Pentapetalae</taxon>
        <taxon>rosids</taxon>
        <taxon>malvids</taxon>
        <taxon>Malvales</taxon>
        <taxon>Malvaceae</taxon>
        <taxon>Malvoideae</taxon>
        <taxon>Hibiscus</taxon>
    </lineage>
</organism>
<gene>
    <name evidence="1" type="ORF">V6N11_008306</name>
</gene>
<keyword evidence="2" id="KW-1185">Reference proteome</keyword>
<sequence>MCFCFRCICKTSVNISGCALWQAPVHKLGDSQMTSILHPSMSYLFKEKLLFQVRLMTLSLIAPFGFQLRAMQLSELCVTDGIFCLVTKIGFPPEGSN</sequence>
<evidence type="ECO:0000313" key="1">
    <source>
        <dbReference type="EMBL" id="KAK8994100.1"/>
    </source>
</evidence>
<name>A0ABR2Q078_9ROSI</name>
<dbReference type="EMBL" id="JBBPBN010000048">
    <property type="protein sequence ID" value="KAK8994100.1"/>
    <property type="molecule type" value="Genomic_DNA"/>
</dbReference>
<dbReference type="Proteomes" id="UP001396334">
    <property type="component" value="Unassembled WGS sequence"/>
</dbReference>